<reference evidence="2" key="1">
    <citation type="submission" date="2022-11" db="EMBL/GenBank/DDBJ databases">
        <title>The characterization of three novel Bacteroidetes species and genomic analysis of their roles in tidal elemental geochemical cycles.</title>
        <authorList>
            <person name="Ma K.-J."/>
        </authorList>
    </citation>
    <scope>NUCLEOTIDE SEQUENCE</scope>
    <source>
        <strain evidence="2">M415</strain>
    </source>
</reference>
<dbReference type="Proteomes" id="UP001207116">
    <property type="component" value="Unassembled WGS sequence"/>
</dbReference>
<protein>
    <submittedName>
        <fullName evidence="2">ROK family protein</fullName>
    </submittedName>
</protein>
<evidence type="ECO:0000256" key="1">
    <source>
        <dbReference type="ARBA" id="ARBA00006479"/>
    </source>
</evidence>
<dbReference type="Pfam" id="PF00480">
    <property type="entry name" value="ROK"/>
    <property type="match status" value="1"/>
</dbReference>
<dbReference type="InterPro" id="IPR049874">
    <property type="entry name" value="ROK_cs"/>
</dbReference>
<evidence type="ECO:0000313" key="2">
    <source>
        <dbReference type="EMBL" id="MCX2719819.1"/>
    </source>
</evidence>
<dbReference type="RefSeq" id="WP_266012902.1">
    <property type="nucleotide sequence ID" value="NZ_JAPFQP010000002.1"/>
</dbReference>
<name>A0AAE3SNN2_9FLAO</name>
<dbReference type="InterPro" id="IPR000600">
    <property type="entry name" value="ROK"/>
</dbReference>
<proteinExistence type="inferred from homology"/>
<accession>A0AAE3SNN2</accession>
<dbReference type="AlphaFoldDB" id="A0AAE3SNN2"/>
<keyword evidence="3" id="KW-1185">Reference proteome</keyword>
<evidence type="ECO:0000313" key="3">
    <source>
        <dbReference type="Proteomes" id="UP001207116"/>
    </source>
</evidence>
<sequence length="328" mass="34566">MMTEKIVLAIDIGGSLTKIGLVTRTGSILEKRVFRTNGQDPFNIFLEKLKSEIEILITSLDSTHKLISIGIGAPNANSLTGNIENPPNLSWGPLTPISKIIGETYNLPVVLANDANAAALGEMKFGTAKGMKHFVVLTLGTGLGSGIISDGKLLIGEHALAGEIGHVNVDPDGRQCNCGLQGCLETYASVTGIRRTVFELMAEMSADSPLRGISFEDMTGEHISDAALAGDAIALKAFDKTGEILGSKMADIVAHLDPEAIILSGGLSKAGDILLNPIKRFMELRLFNAYKGKVKVLISTTTSSDAILGPAALAWSALEKDTPNSPNS</sequence>
<dbReference type="PANTHER" id="PTHR18964">
    <property type="entry name" value="ROK (REPRESSOR, ORF, KINASE) FAMILY"/>
    <property type="match status" value="1"/>
</dbReference>
<dbReference type="InterPro" id="IPR043129">
    <property type="entry name" value="ATPase_NBD"/>
</dbReference>
<gene>
    <name evidence="2" type="ORF">OO016_09410</name>
</gene>
<dbReference type="PANTHER" id="PTHR18964:SF149">
    <property type="entry name" value="BIFUNCTIONAL UDP-N-ACETYLGLUCOSAMINE 2-EPIMERASE_N-ACETYLMANNOSAMINE KINASE"/>
    <property type="match status" value="1"/>
</dbReference>
<dbReference type="Gene3D" id="3.30.420.40">
    <property type="match status" value="2"/>
</dbReference>
<comment type="similarity">
    <text evidence="1">Belongs to the ROK (NagC/XylR) family.</text>
</comment>
<organism evidence="2 3">
    <name type="scientific">Lentiprolixibacter aurantiacus</name>
    <dbReference type="NCBI Taxonomy" id="2993939"/>
    <lineage>
        <taxon>Bacteria</taxon>
        <taxon>Pseudomonadati</taxon>
        <taxon>Bacteroidota</taxon>
        <taxon>Flavobacteriia</taxon>
        <taxon>Flavobacteriales</taxon>
        <taxon>Flavobacteriaceae</taxon>
        <taxon>Lentiprolixibacter</taxon>
    </lineage>
</organism>
<dbReference type="PROSITE" id="PS01125">
    <property type="entry name" value="ROK"/>
    <property type="match status" value="1"/>
</dbReference>
<dbReference type="EMBL" id="JAPFQP010000002">
    <property type="protein sequence ID" value="MCX2719819.1"/>
    <property type="molecule type" value="Genomic_DNA"/>
</dbReference>
<comment type="caution">
    <text evidence="2">The sequence shown here is derived from an EMBL/GenBank/DDBJ whole genome shotgun (WGS) entry which is preliminary data.</text>
</comment>
<dbReference type="SUPFAM" id="SSF53067">
    <property type="entry name" value="Actin-like ATPase domain"/>
    <property type="match status" value="1"/>
</dbReference>